<keyword evidence="9" id="KW-0946">Virion</keyword>
<dbReference type="InterPro" id="IPR038617">
    <property type="entry name" value="Rhabdovirus_M_sf"/>
</dbReference>
<proteinExistence type="inferred from homology"/>
<accession>A0AAE9T6Q4</accession>
<name>A0AAE9T6Q4_9RHAB</name>
<dbReference type="Gene3D" id="3.10.460.20">
    <property type="entry name" value="Rhabdovirus matrix protein M2"/>
    <property type="match status" value="1"/>
</dbReference>
<evidence type="ECO:0000256" key="7">
    <source>
        <dbReference type="ARBA" id="ARBA00022612"/>
    </source>
</evidence>
<evidence type="ECO:0000313" key="13">
    <source>
        <dbReference type="Proteomes" id="UP001251755"/>
    </source>
</evidence>
<evidence type="ECO:0000256" key="3">
    <source>
        <dbReference type="ARBA" id="ARBA00007784"/>
    </source>
</evidence>
<keyword evidence="11" id="KW-0468">Viral matrix protein</keyword>
<keyword evidence="7" id="KW-1188">Viral release from host cell</keyword>
<dbReference type="EMBL" id="MZ682616">
    <property type="protein sequence ID" value="UYD62336.1"/>
    <property type="molecule type" value="Viral_cRNA"/>
</dbReference>
<dbReference type="GO" id="GO:0055036">
    <property type="term" value="C:virion membrane"/>
    <property type="evidence" value="ECO:0007669"/>
    <property type="project" value="UniProtKB-SubCell"/>
</dbReference>
<comment type="similarity">
    <text evidence="3">Belongs to the lyssavirus matrix protein family.</text>
</comment>
<evidence type="ECO:0000313" key="12">
    <source>
        <dbReference type="EMBL" id="UYD62336.1"/>
    </source>
</evidence>
<evidence type="ECO:0000256" key="5">
    <source>
        <dbReference type="ARBA" id="ARBA00022462"/>
    </source>
</evidence>
<dbReference type="GO" id="GO:0019031">
    <property type="term" value="C:viral envelope"/>
    <property type="evidence" value="ECO:0007669"/>
    <property type="project" value="InterPro"/>
</dbReference>
<evidence type="ECO:0000256" key="1">
    <source>
        <dbReference type="ARBA" id="ARBA00004531"/>
    </source>
</evidence>
<evidence type="ECO:0000256" key="9">
    <source>
        <dbReference type="ARBA" id="ARBA00022844"/>
    </source>
</evidence>
<dbReference type="GO" id="GO:0039702">
    <property type="term" value="P:viral budding via host ESCRT complex"/>
    <property type="evidence" value="ECO:0007669"/>
    <property type="project" value="UniProtKB-KW"/>
</dbReference>
<evidence type="ECO:0000256" key="4">
    <source>
        <dbReference type="ARBA" id="ARBA00017678"/>
    </source>
</evidence>
<protein>
    <recommendedName>
        <fullName evidence="4">Matrix protein</fullName>
    </recommendedName>
</protein>
<reference evidence="12" key="1">
    <citation type="submission" date="2021-08" db="EMBL/GenBank/DDBJ databases">
        <title>A novel Lyssa-like virus in the tree frog Boana pugnax.</title>
        <authorList>
            <person name="Melo F.L."/>
            <person name="Alves J.E."/>
        </authorList>
    </citation>
    <scope>NUCLEOTIDE SEQUENCE</scope>
    <source>
        <strain evidence="12">Antioquia</strain>
    </source>
</reference>
<keyword evidence="8" id="KW-1198">Viral budding</keyword>
<dbReference type="Proteomes" id="UP001251755">
    <property type="component" value="Segment"/>
</dbReference>
<organism evidence="12 13">
    <name type="scientific">Boana pugnax lyssa-like virus 1</name>
    <dbReference type="NCBI Taxonomy" id="2985438"/>
    <lineage>
        <taxon>Viruses</taxon>
        <taxon>Riboviria</taxon>
        <taxon>Orthornavirae</taxon>
        <taxon>Negarnaviricota</taxon>
        <taxon>Haploviricotina</taxon>
        <taxon>Monjiviricetes</taxon>
        <taxon>Mononegavirales</taxon>
        <taxon>Rhabdoviridae</taxon>
        <taxon>Alpharhabdovirinae</taxon>
        <taxon>Amplylivirus</taxon>
        <taxon>Amplylivirus pugnax</taxon>
    </lineage>
</organism>
<comment type="subcellular location">
    <subcellularLocation>
        <location evidence="1">Host endomembrane system</location>
        <topology evidence="1">Peripheral membrane protein</topology>
    </subcellularLocation>
    <subcellularLocation>
        <location evidence="2">Virion membrane</location>
        <topology evidence="2">Peripheral membrane protein</topology>
    </subcellularLocation>
</comment>
<dbReference type="GO" id="GO:0039660">
    <property type="term" value="F:structural constituent of virion"/>
    <property type="evidence" value="ECO:0007669"/>
    <property type="project" value="UniProtKB-KW"/>
</dbReference>
<evidence type="ECO:0000256" key="10">
    <source>
        <dbReference type="ARBA" id="ARBA00022870"/>
    </source>
</evidence>
<dbReference type="GO" id="GO:0033645">
    <property type="term" value="C:host cell endomembrane system"/>
    <property type="evidence" value="ECO:0007669"/>
    <property type="project" value="UniProtKB-SubCell"/>
</dbReference>
<keyword evidence="13" id="KW-1185">Reference proteome</keyword>
<dbReference type="Pfam" id="PF04785">
    <property type="entry name" value="Rhabdo_M2"/>
    <property type="match status" value="1"/>
</dbReference>
<evidence type="ECO:0000256" key="2">
    <source>
        <dbReference type="ARBA" id="ARBA00004650"/>
    </source>
</evidence>
<dbReference type="InterPro" id="IPR006870">
    <property type="entry name" value="Rhabdo_M"/>
</dbReference>
<evidence type="ECO:0000256" key="8">
    <source>
        <dbReference type="ARBA" id="ARBA00022637"/>
    </source>
</evidence>
<keyword evidence="10" id="KW-0472">Membrane</keyword>
<keyword evidence="6" id="KW-0945">Host-virus interaction</keyword>
<evidence type="ECO:0000256" key="6">
    <source>
        <dbReference type="ARBA" id="ARBA00022581"/>
    </source>
</evidence>
<evidence type="ECO:0000256" key="11">
    <source>
        <dbReference type="ARBA" id="ARBA00023311"/>
    </source>
</evidence>
<keyword evidence="10" id="KW-1043">Host membrane</keyword>
<sequence>MAFLKKMFSKKREDESGGRVELGLFPRERSDSLTSDILTRRSQDGINLMSSLYPDVAEGTYYEVPLKCLDLRIEGNLKISSRGPVTVRILRHYLQGFNTSYNGSIRWIGPIKVSLGLLLSNEMTKVDSVLTSTVERNLRFYWMCHEGPQMGESYIFSKEEDWSYDETSLKVLVCIKFKPSCSPGGSWFKIQSAMAMTYWRDMGLKSHAEEVQDSSTHVLEE</sequence>
<keyword evidence="5" id="KW-1187">Viral budding via the host ESCRT complexes</keyword>